<proteinExistence type="predicted"/>
<reference evidence="2" key="1">
    <citation type="submission" date="2024-05" db="EMBL/GenBank/DDBJ databases">
        <title>Whole genome shotgun sequence of Streptomyces hygroscopicus NBRC 113678.</title>
        <authorList>
            <person name="Komaki H."/>
            <person name="Tamura T."/>
        </authorList>
    </citation>
    <scope>NUCLEOTIDE SEQUENCE</scope>
    <source>
        <strain evidence="2">N11-34</strain>
    </source>
</reference>
<organism evidence="2 3">
    <name type="scientific">Streptomyces hygroscopicus</name>
    <dbReference type="NCBI Taxonomy" id="1912"/>
    <lineage>
        <taxon>Bacteria</taxon>
        <taxon>Bacillati</taxon>
        <taxon>Actinomycetota</taxon>
        <taxon>Actinomycetes</taxon>
        <taxon>Kitasatosporales</taxon>
        <taxon>Streptomycetaceae</taxon>
        <taxon>Streptomyces</taxon>
        <taxon>Streptomyces violaceusniger group</taxon>
    </lineage>
</organism>
<feature type="domain" description="Polysaccharide pyruvyl transferase" evidence="1">
    <location>
        <begin position="193"/>
        <end position="230"/>
    </location>
</feature>
<dbReference type="EMBL" id="BNEK01000002">
    <property type="protein sequence ID" value="GHJ26172.1"/>
    <property type="molecule type" value="Genomic_DNA"/>
</dbReference>
<dbReference type="Pfam" id="PF04230">
    <property type="entry name" value="PS_pyruv_trans"/>
    <property type="match status" value="1"/>
</dbReference>
<name>A0ABQ3TS64_STRHY</name>
<dbReference type="RefSeq" id="WP_236255865.1">
    <property type="nucleotide sequence ID" value="NZ_BNEK01000002.1"/>
</dbReference>
<dbReference type="InterPro" id="IPR007345">
    <property type="entry name" value="Polysacch_pyruvyl_Trfase"/>
</dbReference>
<keyword evidence="3" id="KW-1185">Reference proteome</keyword>
<evidence type="ECO:0000259" key="1">
    <source>
        <dbReference type="Pfam" id="PF04230"/>
    </source>
</evidence>
<dbReference type="GO" id="GO:0016740">
    <property type="term" value="F:transferase activity"/>
    <property type="evidence" value="ECO:0007669"/>
    <property type="project" value="UniProtKB-KW"/>
</dbReference>
<keyword evidence="2" id="KW-0808">Transferase</keyword>
<dbReference type="Proteomes" id="UP001054854">
    <property type="component" value="Unassembled WGS sequence"/>
</dbReference>
<evidence type="ECO:0000313" key="2">
    <source>
        <dbReference type="EMBL" id="GHJ26172.1"/>
    </source>
</evidence>
<protein>
    <submittedName>
        <fullName evidence="2">Polysaccharide pyruvyl transferase</fullName>
    </submittedName>
</protein>
<gene>
    <name evidence="2" type="ORF">TPA0910_06050</name>
</gene>
<accession>A0ABQ3TS64</accession>
<comment type="caution">
    <text evidence="2">The sequence shown here is derived from an EMBL/GenBank/DDBJ whole genome shotgun (WGS) entry which is preliminary data.</text>
</comment>
<evidence type="ECO:0000313" key="3">
    <source>
        <dbReference type="Proteomes" id="UP001054854"/>
    </source>
</evidence>
<sequence length="322" mass="34473">MARSARKVLLTGWFSFLDGEATAGDVLALHRVRAVLDHAGIPYDVVWSPGYRAGGPHLSDVAEDSYSHLVFLCGPLHGPQVEELHARFRRCVRIAVGTSVIDASSPAVRGFHHVLARDAPGGMSPVRDLAAGAPATPATPVVGVVLTHGQGEYGRARRHDEVARALTGWLAAKDCARLELTTRLDTRDWRLCATPEQFESVVRRLDLVVTDRLHGLVTALRSGVPALAVDPVDGGAKLSAQARVLDWPATLGAAQLHPAELDRWWRWCLTSGRALAERRRREFLGTPAHGDAGDATDALLTALSAADRTGSGPGPCWCPGPC</sequence>